<dbReference type="InterPro" id="IPR018394">
    <property type="entry name" value="DNA_photolyase_1_CS_C"/>
</dbReference>
<keyword evidence="13" id="KW-1185">Reference proteome</keyword>
<dbReference type="FunFam" id="1.10.579.10:FF:000003">
    <property type="entry name" value="Deoxyribodipyrimidine photo-lyase"/>
    <property type="match status" value="1"/>
</dbReference>
<evidence type="ECO:0000256" key="9">
    <source>
        <dbReference type="PIRSR" id="PIRSR602081-2"/>
    </source>
</evidence>
<evidence type="ECO:0000256" key="10">
    <source>
        <dbReference type="RuleBase" id="RU004182"/>
    </source>
</evidence>
<proteinExistence type="inferred from homology"/>
<dbReference type="Gene3D" id="1.25.40.80">
    <property type="match status" value="1"/>
</dbReference>
<evidence type="ECO:0000313" key="12">
    <source>
        <dbReference type="EMBL" id="CUK26321.1"/>
    </source>
</evidence>
<dbReference type="InterPro" id="IPR006050">
    <property type="entry name" value="DNA_photolyase_N"/>
</dbReference>
<dbReference type="EC" id="4.1.99.3" evidence="2"/>
<dbReference type="InterPro" id="IPR014729">
    <property type="entry name" value="Rossmann-like_a/b/a_fold"/>
</dbReference>
<evidence type="ECO:0000259" key="11">
    <source>
        <dbReference type="PROSITE" id="PS51645"/>
    </source>
</evidence>
<dbReference type="EMBL" id="CYUE01000020">
    <property type="protein sequence ID" value="CUK26321.1"/>
    <property type="molecule type" value="Genomic_DNA"/>
</dbReference>
<dbReference type="Proteomes" id="UP000051184">
    <property type="component" value="Unassembled WGS sequence"/>
</dbReference>
<keyword evidence="5 8" id="KW-0274">FAD</keyword>
<dbReference type="Pfam" id="PF00875">
    <property type="entry name" value="DNA_photolyase"/>
    <property type="match status" value="1"/>
</dbReference>
<name>A0A0P1IS02_9RHOB</name>
<evidence type="ECO:0000256" key="6">
    <source>
        <dbReference type="ARBA" id="ARBA00022991"/>
    </source>
</evidence>
<keyword evidence="4 8" id="KW-0285">Flavoprotein</keyword>
<feature type="site" description="Electron transfer via tryptophanyl radical" evidence="9">
    <location>
        <position position="254"/>
    </location>
</feature>
<comment type="cofactor">
    <cofactor evidence="8">
        <name>FAD</name>
        <dbReference type="ChEBI" id="CHEBI:57692"/>
    </cofactor>
    <text evidence="8">Binds 1 FAD per subunit.</text>
</comment>
<feature type="binding site" evidence="8">
    <location>
        <position position="220"/>
    </location>
    <ligand>
        <name>FAD</name>
        <dbReference type="ChEBI" id="CHEBI:57692"/>
    </ligand>
</feature>
<keyword evidence="12" id="KW-0456">Lyase</keyword>
<dbReference type="STRING" id="1715691.TA5113_00958"/>
<keyword evidence="6 10" id="KW-0157">Chromophore</keyword>
<dbReference type="PROSITE" id="PS51645">
    <property type="entry name" value="PHR_CRY_ALPHA_BETA"/>
    <property type="match status" value="1"/>
</dbReference>
<dbReference type="InterPro" id="IPR036155">
    <property type="entry name" value="Crypto/Photolyase_N_sf"/>
</dbReference>
<dbReference type="PANTHER" id="PTHR11455:SF9">
    <property type="entry name" value="CRYPTOCHROME CIRCADIAN CLOCK 5 ISOFORM X1"/>
    <property type="match status" value="1"/>
</dbReference>
<dbReference type="Gene3D" id="1.10.579.10">
    <property type="entry name" value="DNA Cyclobutane Dipyrimidine Photolyase, subunit A, domain 3"/>
    <property type="match status" value="1"/>
</dbReference>
<feature type="binding site" evidence="8">
    <location>
        <begin position="320"/>
        <end position="322"/>
    </location>
    <ligand>
        <name>FAD</name>
        <dbReference type="ChEBI" id="CHEBI:57692"/>
    </ligand>
</feature>
<dbReference type="PROSITE" id="PS00394">
    <property type="entry name" value="DNA_PHOTOLYASES_1_1"/>
    <property type="match status" value="1"/>
</dbReference>
<dbReference type="PANTHER" id="PTHR11455">
    <property type="entry name" value="CRYPTOCHROME"/>
    <property type="match status" value="1"/>
</dbReference>
<evidence type="ECO:0000256" key="8">
    <source>
        <dbReference type="PIRSR" id="PIRSR602081-1"/>
    </source>
</evidence>
<evidence type="ECO:0000256" key="4">
    <source>
        <dbReference type="ARBA" id="ARBA00022630"/>
    </source>
</evidence>
<dbReference type="Gene3D" id="3.40.50.620">
    <property type="entry name" value="HUPs"/>
    <property type="match status" value="1"/>
</dbReference>
<evidence type="ECO:0000256" key="5">
    <source>
        <dbReference type="ARBA" id="ARBA00022827"/>
    </source>
</evidence>
<evidence type="ECO:0000256" key="3">
    <source>
        <dbReference type="ARBA" id="ARBA00014046"/>
    </source>
</evidence>
<dbReference type="GO" id="GO:0071949">
    <property type="term" value="F:FAD binding"/>
    <property type="evidence" value="ECO:0007669"/>
    <property type="project" value="TreeGrafter"/>
</dbReference>
<protein>
    <recommendedName>
        <fullName evidence="3">Deoxyribodipyrimidine photo-lyase</fullName>
        <ecNumber evidence="2">4.1.99.3</ecNumber>
    </recommendedName>
</protein>
<feature type="domain" description="Photolyase/cryptochrome alpha/beta" evidence="11">
    <location>
        <begin position="1"/>
        <end position="83"/>
    </location>
</feature>
<gene>
    <name evidence="12" type="primary">phrA</name>
    <name evidence="12" type="ORF">TA5114_02130</name>
</gene>
<evidence type="ECO:0000256" key="7">
    <source>
        <dbReference type="ARBA" id="ARBA00033999"/>
    </source>
</evidence>
<dbReference type="GO" id="GO:0003677">
    <property type="term" value="F:DNA binding"/>
    <property type="evidence" value="ECO:0007669"/>
    <property type="project" value="TreeGrafter"/>
</dbReference>
<dbReference type="InterPro" id="IPR005101">
    <property type="entry name" value="Cryptochr/Photolyase_FAD-bd"/>
</dbReference>
<evidence type="ECO:0000256" key="1">
    <source>
        <dbReference type="ARBA" id="ARBA00001932"/>
    </source>
</evidence>
<dbReference type="PROSITE" id="PS00691">
    <property type="entry name" value="DNA_PHOTOLYASES_1_2"/>
    <property type="match status" value="1"/>
</dbReference>
<organism evidence="12 13">
    <name type="scientific">Cognatishimia activa</name>
    <dbReference type="NCBI Taxonomy" id="1715691"/>
    <lineage>
        <taxon>Bacteria</taxon>
        <taxon>Pseudomonadati</taxon>
        <taxon>Pseudomonadota</taxon>
        <taxon>Alphaproteobacteria</taxon>
        <taxon>Rhodobacterales</taxon>
        <taxon>Paracoccaceae</taxon>
        <taxon>Cognatishimia</taxon>
    </lineage>
</organism>
<dbReference type="InterPro" id="IPR002081">
    <property type="entry name" value="Cryptochrome/DNA_photolyase_1"/>
</dbReference>
<evidence type="ECO:0000313" key="13">
    <source>
        <dbReference type="Proteomes" id="UP000051184"/>
    </source>
</evidence>
<dbReference type="AlphaFoldDB" id="A0A0P1IS02"/>
<evidence type="ECO:0000256" key="2">
    <source>
        <dbReference type="ARBA" id="ARBA00013149"/>
    </source>
</evidence>
<comment type="similarity">
    <text evidence="10">Belongs to the DNA photolyase family.</text>
</comment>
<sequence>MGGASKVWLYHSLTALNQSLNGALHIALGTPNEVFTQLSLDHQIAQVTWTRRYDPDGIALDQPIMEMLKDKGVEVTSTNGSLLWEPWEVNKPDGAPYRVFTPFFKRGCLAAQPPRAPLPAPQLETVRLAGHTPDLAQHLLPDTPWDKDVVTGWTPGEAGAKTRLDAFIATNVANYKAARDIPSLSATSRLAPHLHFGEVSPNQIWHAIETLKTTVDTYHFKSELGWREFSYHLLYRHPDLATENLNKKFDTFPWLNDETALQRWQKGQTGIPIVDAGMRELWQTGYMHNRVRMIVASFLIKNLRIHWREGLAWFHDTLFDADPANNAASWQWVAGSGADAAPYFRIFNPVTQAQKFDPDAIYIKQYVPELADLTAKHAHAPWLAPDAVKATIAGSYPAPLVDLKESRQAALDAFKALP</sequence>
<dbReference type="InterPro" id="IPR036134">
    <property type="entry name" value="Crypto/Photolyase_FAD-like_sf"/>
</dbReference>
<dbReference type="GO" id="GO:0003904">
    <property type="term" value="F:deoxyribodipyrimidine photo-lyase activity"/>
    <property type="evidence" value="ECO:0007669"/>
    <property type="project" value="UniProtKB-EC"/>
</dbReference>
<dbReference type="PRINTS" id="PR00147">
    <property type="entry name" value="DNAPHOTLYASE"/>
</dbReference>
<comment type="cofactor">
    <cofactor evidence="1">
        <name>(6R)-5,10-methylene-5,6,7,8-tetrahydrofolate</name>
        <dbReference type="ChEBI" id="CHEBI:15636"/>
    </cofactor>
</comment>
<comment type="catalytic activity">
    <reaction evidence="7">
        <text>cyclobutadipyrimidine (in DNA) = 2 pyrimidine residues (in DNA).</text>
        <dbReference type="EC" id="4.1.99.3"/>
    </reaction>
</comment>
<dbReference type="SUPFAM" id="SSF52425">
    <property type="entry name" value="Cryptochrome/photolyase, N-terminal domain"/>
    <property type="match status" value="1"/>
</dbReference>
<dbReference type="GO" id="GO:0000719">
    <property type="term" value="P:photoreactive repair"/>
    <property type="evidence" value="ECO:0007669"/>
    <property type="project" value="UniProtKB-ARBA"/>
</dbReference>
<dbReference type="SUPFAM" id="SSF48173">
    <property type="entry name" value="Cryptochrome/photolyase FAD-binding domain"/>
    <property type="match status" value="1"/>
</dbReference>
<feature type="site" description="Electron transfer via tryptophanyl radical" evidence="9">
    <location>
        <position position="330"/>
    </location>
</feature>
<dbReference type="Pfam" id="PF03441">
    <property type="entry name" value="FAD_binding_7"/>
    <property type="match status" value="1"/>
</dbReference>
<feature type="site" description="Electron transfer via tryptophanyl radical" evidence="9">
    <location>
        <position position="307"/>
    </location>
</feature>
<accession>A0A0P1IS02</accession>
<dbReference type="GO" id="GO:0009416">
    <property type="term" value="P:response to light stimulus"/>
    <property type="evidence" value="ECO:0007669"/>
    <property type="project" value="TreeGrafter"/>
</dbReference>
<feature type="binding site" evidence="8">
    <location>
        <position position="175"/>
    </location>
    <ligand>
        <name>FAD</name>
        <dbReference type="ChEBI" id="CHEBI:57692"/>
    </ligand>
</feature>
<reference evidence="13" key="1">
    <citation type="submission" date="2015-09" db="EMBL/GenBank/DDBJ databases">
        <authorList>
            <person name="Rodrigo-Torres Lidia"/>
            <person name="Arahal R.David."/>
        </authorList>
    </citation>
    <scope>NUCLEOTIDE SEQUENCE [LARGE SCALE GENOMIC DNA]</scope>
    <source>
        <strain evidence="13">CECT 5114</strain>
    </source>
</reference>